<proteinExistence type="inferred from homology"/>
<evidence type="ECO:0000256" key="1">
    <source>
        <dbReference type="ARBA" id="ARBA00004418"/>
    </source>
</evidence>
<comment type="similarity">
    <text evidence="2">Belongs to the bacterial solute-binding protein 2 family.</text>
</comment>
<dbReference type="InterPro" id="IPR050555">
    <property type="entry name" value="Bact_Solute-Bind_Prot2"/>
</dbReference>
<dbReference type="AlphaFoldDB" id="A0A1I6QWN5"/>
<dbReference type="InterPro" id="IPR028082">
    <property type="entry name" value="Peripla_BP_I"/>
</dbReference>
<dbReference type="PANTHER" id="PTHR30036:SF7">
    <property type="entry name" value="ABC TRANSPORTER PERIPLASMIC-BINDING PROTEIN YPHF"/>
    <property type="match status" value="1"/>
</dbReference>
<feature type="domain" description="Periplasmic binding protein" evidence="3">
    <location>
        <begin position="28"/>
        <end position="288"/>
    </location>
</feature>
<comment type="subcellular location">
    <subcellularLocation>
        <location evidence="1">Periplasm</location>
    </subcellularLocation>
</comment>
<dbReference type="RefSeq" id="WP_092420006.1">
    <property type="nucleotide sequence ID" value="NZ_FNCL01000001.1"/>
</dbReference>
<dbReference type="Pfam" id="PF13407">
    <property type="entry name" value="Peripla_BP_4"/>
    <property type="match status" value="1"/>
</dbReference>
<dbReference type="STRING" id="311180.SAMN04488050_102414"/>
<dbReference type="Gene3D" id="3.40.50.2300">
    <property type="match status" value="2"/>
</dbReference>
<sequence length="322" mass="33103">MQLTKTLKATVCAAVLAATAVPASAANIAVIAGSIEDGFFNLIKKGVDDATLMVEANGGSVNYLRTPNYDNFGPDLVNLINQAVAQGVEGIAIPVWVPEAQVPALQAAAGKGIKIMMYNSGQDVKDDVQGVNYFGSDEFVAGKAGGAYMAEQGAKKILCHIHTPGAVNHESRCAGVKEGGEEGGSEVIILRTPANLDGDITGTAESIKSELVADQSIDAVISLAAWSADASTNAVAQIGAQDRVMVGSFDLSESALDRIKAGTQKMAIDQQPYLQGFLATAMLAAHIDFGTELATDPVLTGPAIVDASNIDTALAGVSKGAR</sequence>
<accession>A0A1I6QWN5</accession>
<evidence type="ECO:0000313" key="4">
    <source>
        <dbReference type="EMBL" id="SFS56790.1"/>
    </source>
</evidence>
<dbReference type="OrthoDB" id="257716at2"/>
<reference evidence="5" key="1">
    <citation type="submission" date="2016-10" db="EMBL/GenBank/DDBJ databases">
        <authorList>
            <person name="Varghese N."/>
            <person name="Submissions S."/>
        </authorList>
    </citation>
    <scope>NUCLEOTIDE SEQUENCE [LARGE SCALE GENOMIC DNA]</scope>
    <source>
        <strain evidence="5">DSM 26894</strain>
    </source>
</reference>
<keyword evidence="5" id="KW-1185">Reference proteome</keyword>
<dbReference type="PANTHER" id="PTHR30036">
    <property type="entry name" value="D-XYLOSE-BINDING PERIPLASMIC PROTEIN"/>
    <property type="match status" value="1"/>
</dbReference>
<dbReference type="Proteomes" id="UP000199392">
    <property type="component" value="Unassembled WGS sequence"/>
</dbReference>
<dbReference type="EMBL" id="FOZW01000002">
    <property type="protein sequence ID" value="SFS56790.1"/>
    <property type="molecule type" value="Genomic_DNA"/>
</dbReference>
<dbReference type="GO" id="GO:0030288">
    <property type="term" value="C:outer membrane-bounded periplasmic space"/>
    <property type="evidence" value="ECO:0007669"/>
    <property type="project" value="TreeGrafter"/>
</dbReference>
<name>A0A1I6QWN5_9RHOB</name>
<evidence type="ECO:0000259" key="3">
    <source>
        <dbReference type="Pfam" id="PF13407"/>
    </source>
</evidence>
<protein>
    <submittedName>
        <fullName evidence="4">Monosaccharide ABC transporter substrate-binding protein, CUT2 family (TC 3.A.1.2.-)</fullName>
    </submittedName>
</protein>
<evidence type="ECO:0000313" key="5">
    <source>
        <dbReference type="Proteomes" id="UP000199392"/>
    </source>
</evidence>
<dbReference type="SUPFAM" id="SSF53822">
    <property type="entry name" value="Periplasmic binding protein-like I"/>
    <property type="match status" value="1"/>
</dbReference>
<dbReference type="InterPro" id="IPR025997">
    <property type="entry name" value="SBP_2_dom"/>
</dbReference>
<evidence type="ECO:0000256" key="2">
    <source>
        <dbReference type="ARBA" id="ARBA00007639"/>
    </source>
</evidence>
<gene>
    <name evidence="4" type="ORF">SAMN04488050_102414</name>
</gene>
<organism evidence="4 5">
    <name type="scientific">Alloyangia pacifica</name>
    <dbReference type="NCBI Taxonomy" id="311180"/>
    <lineage>
        <taxon>Bacteria</taxon>
        <taxon>Pseudomonadati</taxon>
        <taxon>Pseudomonadota</taxon>
        <taxon>Alphaproteobacteria</taxon>
        <taxon>Rhodobacterales</taxon>
        <taxon>Roseobacteraceae</taxon>
        <taxon>Alloyangia</taxon>
    </lineage>
</organism>
<dbReference type="GO" id="GO:0030246">
    <property type="term" value="F:carbohydrate binding"/>
    <property type="evidence" value="ECO:0007669"/>
    <property type="project" value="TreeGrafter"/>
</dbReference>